<protein>
    <submittedName>
        <fullName evidence="1">Uncharacterized protein</fullName>
    </submittedName>
</protein>
<keyword evidence="2" id="KW-1185">Reference proteome</keyword>
<evidence type="ECO:0000313" key="2">
    <source>
        <dbReference type="Proteomes" id="UP001306592"/>
    </source>
</evidence>
<dbReference type="Proteomes" id="UP001306592">
    <property type="component" value="Unassembled WGS sequence"/>
</dbReference>
<comment type="caution">
    <text evidence="1">The sequence shown here is derived from an EMBL/GenBank/DDBJ whole genome shotgun (WGS) entry which is preliminary data.</text>
</comment>
<proteinExistence type="predicted"/>
<name>A0ABU8DD28_ERWAP</name>
<sequence>MTEPELIAKQILSTLQKRKQSAYMKYSEATGDVVLDFSRDVGYLTYEYFDSDNRGRNKNETIRLIKTLKKGSFRARITDIVKIVASEFTAYIPEKILELVPGKLGKMTGDIFINKVLMQDMTSLLANKLLNRIGVNAIFSTALLLGGARARAIYASQRLFNESPKIYYRLKDSGDLDLLYYIVEDHLEPFIEAISIAKKNPGEFENIVLTVVDGLSQ</sequence>
<dbReference type="EMBL" id="JBANEI010000001">
    <property type="protein sequence ID" value="MEI2680544.1"/>
    <property type="molecule type" value="Genomic_DNA"/>
</dbReference>
<evidence type="ECO:0000313" key="1">
    <source>
        <dbReference type="EMBL" id="MEI2680544.1"/>
    </source>
</evidence>
<gene>
    <name evidence="1" type="ORF">V8N49_02550</name>
</gene>
<accession>A0ABU8DD28</accession>
<dbReference type="RefSeq" id="WP_336202307.1">
    <property type="nucleotide sequence ID" value="NZ_JBANEI010000001.1"/>
</dbReference>
<organism evidence="1 2">
    <name type="scientific">Erwinia aphidicola</name>
    <dbReference type="NCBI Taxonomy" id="68334"/>
    <lineage>
        <taxon>Bacteria</taxon>
        <taxon>Pseudomonadati</taxon>
        <taxon>Pseudomonadota</taxon>
        <taxon>Gammaproteobacteria</taxon>
        <taxon>Enterobacterales</taxon>
        <taxon>Erwiniaceae</taxon>
        <taxon>Erwinia</taxon>
    </lineage>
</organism>
<reference evidence="1 2" key="1">
    <citation type="submission" date="2024-02" db="EMBL/GenBank/DDBJ databases">
        <title>First report Erwinia aphidicola in onion in Chile.</title>
        <authorList>
            <person name="Valenzuela M."/>
            <person name="Pena M."/>
            <person name="Dutta B."/>
        </authorList>
    </citation>
    <scope>NUCLEOTIDE SEQUENCE [LARGE SCALE GENOMIC DNA]</scope>
    <source>
        <strain evidence="1 2">QCJ3A</strain>
    </source>
</reference>